<feature type="compositionally biased region" description="Low complexity" evidence="11">
    <location>
        <begin position="110"/>
        <end position="119"/>
    </location>
</feature>
<gene>
    <name evidence="12" type="ORF">OnM2_028072</name>
</gene>
<dbReference type="InterPro" id="IPR044888">
    <property type="entry name" value="Mediatior_Med7_sf"/>
</dbReference>
<evidence type="ECO:0000313" key="13">
    <source>
        <dbReference type="Proteomes" id="UP000286134"/>
    </source>
</evidence>
<dbReference type="OrthoDB" id="10253553at2759"/>
<dbReference type="Pfam" id="PF05983">
    <property type="entry name" value="Med7"/>
    <property type="match status" value="1"/>
</dbReference>
<protein>
    <recommendedName>
        <fullName evidence="4 10">Mediator of RNA polymerase II transcription subunit 7</fullName>
    </recommendedName>
</protein>
<comment type="function">
    <text evidence="9">Component of the Mediator complex, a coactivator involved in the regulated transcription of nearly all RNA polymerase II-dependent genes. Mediator functions as a bridge to convey information from gene-specific regulatory proteins to the basal RNA polymerase II transcription machinery. Mediator is recruited to promoters by direct interactions with regulatory proteins and serves as a scaffold for the assembly of a functional preinitiation complex with RNA polymerase II and the general transcription factors.</text>
</comment>
<comment type="similarity">
    <text evidence="2 10">Belongs to the Mediator complex subunit 7 family.</text>
</comment>
<evidence type="ECO:0000256" key="7">
    <source>
        <dbReference type="ARBA" id="ARBA00023163"/>
    </source>
</evidence>
<reference evidence="12 13" key="1">
    <citation type="journal article" date="2018" name="BMC Genomics">
        <title>Comparative genome analyses reveal sequence features reflecting distinct modes of host-adaptation between dicot and monocot powdery mildew.</title>
        <authorList>
            <person name="Wu Y."/>
            <person name="Ma X."/>
            <person name="Pan Z."/>
            <person name="Kale S.D."/>
            <person name="Song Y."/>
            <person name="King H."/>
            <person name="Zhang Q."/>
            <person name="Presley C."/>
            <person name="Deng X."/>
            <person name="Wei C.I."/>
            <person name="Xiao S."/>
        </authorList>
    </citation>
    <scope>NUCLEOTIDE SEQUENCE [LARGE SCALE GENOMIC DNA]</scope>
    <source>
        <strain evidence="12">UMSG2</strain>
    </source>
</reference>
<evidence type="ECO:0000256" key="1">
    <source>
        <dbReference type="ARBA" id="ARBA00004123"/>
    </source>
</evidence>
<evidence type="ECO:0000256" key="11">
    <source>
        <dbReference type="SAM" id="MobiDB-lite"/>
    </source>
</evidence>
<comment type="subunit">
    <text evidence="3 10">Component of the Mediator complex.</text>
</comment>
<comment type="subcellular location">
    <subcellularLocation>
        <location evidence="1 10">Nucleus</location>
    </subcellularLocation>
</comment>
<dbReference type="InterPro" id="IPR037212">
    <property type="entry name" value="Med7/Med21-like"/>
</dbReference>
<sequence length="248" mass="28778">MEEQPQTNAIAASLPEPPSFYQHFTPANIQWLNTLYSSQTGKKDAHNFNTPPLRLPDLPLELRFLQPPEPPTELKGSFRCFGDVYYIKEELPTLQDMGVEQVYTPPSTPPSSESHSQPTQAHHDRAFILKRLAKSLLLNFLELVSIMATNSSHWAEKVQDIRTLSVNFHHLLNEYRPHQARESLILMMREQLDHRRAEISGVEECREKVERILERLSKIEFPEDIESISNSETEIEEDIYRALDKEFE</sequence>
<dbReference type="STRING" id="212602.A0A420HZZ6"/>
<organism evidence="12 13">
    <name type="scientific">Erysiphe neolycopersici</name>
    <dbReference type="NCBI Taxonomy" id="212602"/>
    <lineage>
        <taxon>Eukaryota</taxon>
        <taxon>Fungi</taxon>
        <taxon>Dikarya</taxon>
        <taxon>Ascomycota</taxon>
        <taxon>Pezizomycotina</taxon>
        <taxon>Leotiomycetes</taxon>
        <taxon>Erysiphales</taxon>
        <taxon>Erysiphaceae</taxon>
        <taxon>Erysiphe</taxon>
    </lineage>
</organism>
<evidence type="ECO:0000256" key="10">
    <source>
        <dbReference type="RuleBase" id="RU364060"/>
    </source>
</evidence>
<keyword evidence="8 10" id="KW-0539">Nucleus</keyword>
<evidence type="ECO:0000256" key="8">
    <source>
        <dbReference type="ARBA" id="ARBA00023242"/>
    </source>
</evidence>
<dbReference type="PANTHER" id="PTHR21428">
    <property type="entry name" value="MEDIATOR OF RNA POLYMERASE II TRANSCRIPTION SUBUNIT 7"/>
    <property type="match status" value="1"/>
</dbReference>
<dbReference type="EMBL" id="MCFK01002873">
    <property type="protein sequence ID" value="RKF63009.1"/>
    <property type="molecule type" value="Genomic_DNA"/>
</dbReference>
<accession>A0A420HZZ6</accession>
<proteinExistence type="inferred from homology"/>
<evidence type="ECO:0000256" key="3">
    <source>
        <dbReference type="ARBA" id="ARBA00011837"/>
    </source>
</evidence>
<keyword evidence="5 10" id="KW-0805">Transcription regulation</keyword>
<evidence type="ECO:0000256" key="4">
    <source>
        <dbReference type="ARBA" id="ARBA00020631"/>
    </source>
</evidence>
<evidence type="ECO:0000256" key="6">
    <source>
        <dbReference type="ARBA" id="ARBA00023159"/>
    </source>
</evidence>
<dbReference type="Gene3D" id="6.10.140.1520">
    <property type="match status" value="1"/>
</dbReference>
<comment type="caution">
    <text evidence="12">The sequence shown here is derived from an EMBL/GenBank/DDBJ whole genome shotgun (WGS) entry which is preliminary data.</text>
</comment>
<dbReference type="AlphaFoldDB" id="A0A420HZZ6"/>
<evidence type="ECO:0000313" key="12">
    <source>
        <dbReference type="EMBL" id="RKF63009.1"/>
    </source>
</evidence>
<evidence type="ECO:0000256" key="2">
    <source>
        <dbReference type="ARBA" id="ARBA00009994"/>
    </source>
</evidence>
<feature type="region of interest" description="Disordered" evidence="11">
    <location>
        <begin position="97"/>
        <end position="121"/>
    </location>
</feature>
<keyword evidence="13" id="KW-1185">Reference proteome</keyword>
<dbReference type="SUPFAM" id="SSF140718">
    <property type="entry name" value="Mediator hinge subcomplex-like"/>
    <property type="match status" value="1"/>
</dbReference>
<dbReference type="PANTHER" id="PTHR21428:SF11">
    <property type="entry name" value="MEDIATOR OF RNA POLYMERASE II TRANSCRIPTION SUBUNIT 7"/>
    <property type="match status" value="1"/>
</dbReference>
<keyword evidence="6 10" id="KW-0010">Activator</keyword>
<dbReference type="GO" id="GO:0070847">
    <property type="term" value="C:core mediator complex"/>
    <property type="evidence" value="ECO:0007669"/>
    <property type="project" value="TreeGrafter"/>
</dbReference>
<dbReference type="Proteomes" id="UP000286134">
    <property type="component" value="Unassembled WGS sequence"/>
</dbReference>
<dbReference type="GO" id="GO:0003712">
    <property type="term" value="F:transcription coregulator activity"/>
    <property type="evidence" value="ECO:0007669"/>
    <property type="project" value="InterPro"/>
</dbReference>
<dbReference type="InterPro" id="IPR009244">
    <property type="entry name" value="Mediatior_Med7"/>
</dbReference>
<evidence type="ECO:0000256" key="9">
    <source>
        <dbReference type="ARBA" id="ARBA00025687"/>
    </source>
</evidence>
<name>A0A420HZZ6_9PEZI</name>
<evidence type="ECO:0000256" key="5">
    <source>
        <dbReference type="ARBA" id="ARBA00023015"/>
    </source>
</evidence>
<dbReference type="GO" id="GO:0006357">
    <property type="term" value="P:regulation of transcription by RNA polymerase II"/>
    <property type="evidence" value="ECO:0007669"/>
    <property type="project" value="InterPro"/>
</dbReference>
<dbReference type="Gene3D" id="6.10.140.200">
    <property type="match status" value="1"/>
</dbReference>
<keyword evidence="7 10" id="KW-0804">Transcription</keyword>
<dbReference type="GO" id="GO:0016592">
    <property type="term" value="C:mediator complex"/>
    <property type="evidence" value="ECO:0007669"/>
    <property type="project" value="InterPro"/>
</dbReference>